<dbReference type="Proteomes" id="UP000622890">
    <property type="component" value="Unassembled WGS sequence"/>
</dbReference>
<evidence type="ECO:0000313" key="2">
    <source>
        <dbReference type="Proteomes" id="UP000622890"/>
    </source>
</evidence>
<name>A0A934W7A0_9BURK</name>
<dbReference type="AlphaFoldDB" id="A0A934W7A0"/>
<dbReference type="EMBL" id="JAEPBG010000006">
    <property type="protein sequence ID" value="MBK4736120.1"/>
    <property type="molecule type" value="Genomic_DNA"/>
</dbReference>
<keyword evidence="2" id="KW-1185">Reference proteome</keyword>
<proteinExistence type="predicted"/>
<protein>
    <submittedName>
        <fullName evidence="1">Uncharacterized protein</fullName>
    </submittedName>
</protein>
<evidence type="ECO:0000313" key="1">
    <source>
        <dbReference type="EMBL" id="MBK4736120.1"/>
    </source>
</evidence>
<dbReference type="RefSeq" id="WP_200593249.1">
    <property type="nucleotide sequence ID" value="NZ_JAEPBG010000006.1"/>
</dbReference>
<organism evidence="1 2">
    <name type="scientific">Noviherbaspirillum pedocola</name>
    <dbReference type="NCBI Taxonomy" id="2801341"/>
    <lineage>
        <taxon>Bacteria</taxon>
        <taxon>Pseudomonadati</taxon>
        <taxon>Pseudomonadota</taxon>
        <taxon>Betaproteobacteria</taxon>
        <taxon>Burkholderiales</taxon>
        <taxon>Oxalobacteraceae</taxon>
        <taxon>Noviherbaspirillum</taxon>
    </lineage>
</organism>
<accession>A0A934W7A0</accession>
<sequence length="131" mass="14207">MTIAEIEKHTSAQEAVDTCGHCGKPVTSDEQLYSITGAHWACHQQQVSSVLAAETPRLEVCRAGSAPVLHIVNRNTGTALCGYRPRNRAYQMRKRGGWRPAHGEPATCLECVRRHGSATVEAPTQRGNDGS</sequence>
<comment type="caution">
    <text evidence="1">The sequence shown here is derived from an EMBL/GenBank/DDBJ whole genome shotgun (WGS) entry which is preliminary data.</text>
</comment>
<gene>
    <name evidence="1" type="ORF">JJB74_15970</name>
</gene>
<reference evidence="1" key="1">
    <citation type="submission" date="2021-01" db="EMBL/GenBank/DDBJ databases">
        <title>Genome sequence of strain Noviherbaspirillum sp. DKR-6.</title>
        <authorList>
            <person name="Chaudhary D.K."/>
        </authorList>
    </citation>
    <scope>NUCLEOTIDE SEQUENCE</scope>
    <source>
        <strain evidence="1">DKR-6</strain>
    </source>
</reference>